<dbReference type="PANTHER" id="PTHR33112">
    <property type="entry name" value="DOMAIN PROTEIN, PUTATIVE-RELATED"/>
    <property type="match status" value="1"/>
</dbReference>
<feature type="domain" description="Heterokaryon incompatibility" evidence="1">
    <location>
        <begin position="230"/>
        <end position="389"/>
    </location>
</feature>
<dbReference type="InterPro" id="IPR010730">
    <property type="entry name" value="HET"/>
</dbReference>
<dbReference type="OrthoDB" id="5362512at2759"/>
<keyword evidence="3" id="KW-1185">Reference proteome</keyword>
<protein>
    <submittedName>
        <fullName evidence="2">Heterokaryon incompatibility protein-domain-containing protein</fullName>
    </submittedName>
</protein>
<proteinExistence type="predicted"/>
<evidence type="ECO:0000313" key="3">
    <source>
        <dbReference type="Proteomes" id="UP000193144"/>
    </source>
</evidence>
<reference evidence="2 3" key="1">
    <citation type="submission" date="2016-07" db="EMBL/GenBank/DDBJ databases">
        <title>Pervasive Adenine N6-methylation of Active Genes in Fungi.</title>
        <authorList>
            <consortium name="DOE Joint Genome Institute"/>
            <person name="Mondo S.J."/>
            <person name="Dannebaum R.O."/>
            <person name="Kuo R.C."/>
            <person name="Labutti K."/>
            <person name="Haridas S."/>
            <person name="Kuo A."/>
            <person name="Salamov A."/>
            <person name="Ahrendt S.R."/>
            <person name="Lipzen A."/>
            <person name="Sullivan W."/>
            <person name="Andreopoulos W.B."/>
            <person name="Clum A."/>
            <person name="Lindquist E."/>
            <person name="Daum C."/>
            <person name="Ramamoorthy G.K."/>
            <person name="Gryganskyi A."/>
            <person name="Culley D."/>
            <person name="Magnuson J.K."/>
            <person name="James T.Y."/>
            <person name="O'Malley M.A."/>
            <person name="Stajich J.E."/>
            <person name="Spatafora J.W."/>
            <person name="Visel A."/>
            <person name="Grigoriev I.V."/>
        </authorList>
    </citation>
    <scope>NUCLEOTIDE SEQUENCE [LARGE SCALE GENOMIC DNA]</scope>
    <source>
        <strain evidence="2 3">CBS 115471</strain>
    </source>
</reference>
<dbReference type="PANTHER" id="PTHR33112:SF16">
    <property type="entry name" value="HETEROKARYON INCOMPATIBILITY DOMAIN-CONTAINING PROTEIN"/>
    <property type="match status" value="1"/>
</dbReference>
<evidence type="ECO:0000259" key="1">
    <source>
        <dbReference type="Pfam" id="PF06985"/>
    </source>
</evidence>
<dbReference type="Proteomes" id="UP000193144">
    <property type="component" value="Unassembled WGS sequence"/>
</dbReference>
<gene>
    <name evidence="2" type="ORF">BCR34DRAFT_529491</name>
</gene>
<dbReference type="Pfam" id="PF06985">
    <property type="entry name" value="HET"/>
    <property type="match status" value="1"/>
</dbReference>
<accession>A0A1Y2A7D8</accession>
<evidence type="ECO:0000313" key="2">
    <source>
        <dbReference type="EMBL" id="ORY18240.1"/>
    </source>
</evidence>
<dbReference type="EMBL" id="MCFA01000008">
    <property type="protein sequence ID" value="ORY18240.1"/>
    <property type="molecule type" value="Genomic_DNA"/>
</dbReference>
<dbReference type="STRING" id="1231657.A0A1Y2A7D8"/>
<dbReference type="AlphaFoldDB" id="A0A1Y2A7D8"/>
<name>A0A1Y2A7D8_9PLEO</name>
<comment type="caution">
    <text evidence="2">The sequence shown here is derived from an EMBL/GenBank/DDBJ whole genome shotgun (WGS) entry which is preliminary data.</text>
</comment>
<sequence>MNPFRTIPYPEREEVCQVCWNFDEKLLRRQAEVERQEEPDSRMWVIDAQSITVSVFKPMTKIMQAAKSGCWICWVIKESTQALAGFPEAMIEDGHGWVCIGSAPGSMMFDGKGCTLHVSLCPDMASAQAREYRYHDLELYADTNQPRLPCKAIGSITRGGSNIGYANHIPFNCEPNKTWNQLREWMEHCSREHSCIGIGAPLLPKRIVHVGTGSNGWKVTLQYPNGRGHYAALSHCWGRKQIITTTRITLSDRLNVIPWESLSKTFQDAVIIARGIGLEYLWIDSLCILQDDPDDWDVQSSLMASIYSNASVVIAATASKDGDGGCFPHRSTIQFNGCRLDGSTFSVYARRNTCHPEFESHSEPSSRLHKEMEEKWQLPLFHRAWTFQERLVARRIIHCLEGVFMWECLECTRCECCFFAEPEPPKNQGIRRYFTSHSLPKYDKVDWTEIVSDYSRKEMTFAKDKLPALSALAKTYGDRHGDAYLAGLWRKDLSISLAWWVQELLQSDTPLQFGYIAPSWSWASVKGLVQFIWKPQERHIEILDAKCFPKERSVYGEVTGGYIRIIGPTPIQMTLGRSSGHSRIIELHGYGFQASLDAEPEILQLAEGAKTYCLPYGRTFFDGIALLLVPYSNPNELPYLDSLVTSETVYRRVGFLTLPNGFPPEWKVQDREKVELFIV</sequence>
<organism evidence="2 3">
    <name type="scientific">Clohesyomyces aquaticus</name>
    <dbReference type="NCBI Taxonomy" id="1231657"/>
    <lineage>
        <taxon>Eukaryota</taxon>
        <taxon>Fungi</taxon>
        <taxon>Dikarya</taxon>
        <taxon>Ascomycota</taxon>
        <taxon>Pezizomycotina</taxon>
        <taxon>Dothideomycetes</taxon>
        <taxon>Pleosporomycetidae</taxon>
        <taxon>Pleosporales</taxon>
        <taxon>Lindgomycetaceae</taxon>
        <taxon>Clohesyomyces</taxon>
    </lineage>
</organism>